<keyword evidence="2 6" id="KW-0812">Transmembrane</keyword>
<dbReference type="PANTHER" id="PTHR30566">
    <property type="entry name" value="YNAI-RELATED MECHANOSENSITIVE ION CHANNEL"/>
    <property type="match status" value="1"/>
</dbReference>
<dbReference type="Proteomes" id="UP000198356">
    <property type="component" value="Unassembled WGS sequence"/>
</dbReference>
<comment type="subcellular location">
    <subcellularLocation>
        <location evidence="1">Membrane</location>
    </subcellularLocation>
</comment>
<proteinExistence type="predicted"/>
<dbReference type="Pfam" id="PF00924">
    <property type="entry name" value="MS_channel_2nd"/>
    <property type="match status" value="1"/>
</dbReference>
<evidence type="ECO:0000256" key="6">
    <source>
        <dbReference type="SAM" id="Phobius"/>
    </source>
</evidence>
<name>A0A239MF12_9BACT</name>
<feature type="transmembrane region" description="Helical" evidence="6">
    <location>
        <begin position="372"/>
        <end position="394"/>
    </location>
</feature>
<dbReference type="AlphaFoldDB" id="A0A239MF12"/>
<dbReference type="RefSeq" id="WP_089410300.1">
    <property type="nucleotide sequence ID" value="NZ_FZOU01000012.1"/>
</dbReference>
<feature type="transmembrane region" description="Helical" evidence="6">
    <location>
        <begin position="334"/>
        <end position="360"/>
    </location>
</feature>
<feature type="transmembrane region" description="Helical" evidence="6">
    <location>
        <begin position="406"/>
        <end position="428"/>
    </location>
</feature>
<accession>A0A239MF12</accession>
<evidence type="ECO:0000256" key="3">
    <source>
        <dbReference type="ARBA" id="ARBA00022989"/>
    </source>
</evidence>
<evidence type="ECO:0000256" key="4">
    <source>
        <dbReference type="ARBA" id="ARBA00023136"/>
    </source>
</evidence>
<keyword evidence="5" id="KW-0175">Coiled coil</keyword>
<gene>
    <name evidence="8" type="ORF">SAMN05421770_11220</name>
</gene>
<feature type="coiled-coil region" evidence="5">
    <location>
        <begin position="69"/>
        <end position="130"/>
    </location>
</feature>
<evidence type="ECO:0000256" key="2">
    <source>
        <dbReference type="ARBA" id="ARBA00022692"/>
    </source>
</evidence>
<dbReference type="Gene3D" id="2.30.30.60">
    <property type="match status" value="1"/>
</dbReference>
<evidence type="ECO:0000256" key="5">
    <source>
        <dbReference type="SAM" id="Coils"/>
    </source>
</evidence>
<dbReference type="InterPro" id="IPR006685">
    <property type="entry name" value="MscS_channel_2nd"/>
</dbReference>
<dbReference type="EMBL" id="FZOU01000012">
    <property type="protein sequence ID" value="SNT41275.1"/>
    <property type="molecule type" value="Genomic_DNA"/>
</dbReference>
<sequence length="603" mass="65418">MNRARRIAIAAALAVLLVGLAGSYLTRGVMEHLSFLGGGQTGWSGEPVPHGIVDQRPWQTAETLAGLAVSAEEKELAREAERLADHEVDQAFSQSLRQASAETRPLKGEALRLQQRVNELQQTVKDDQAKVTALTPKVAAAPAAGDAAPQEGDDLDVAKAQLGLDQNELADSLEDLARESGDQRVKIQQELSARQAAMKKYEATQAGGGVDQTAVEVADTYRTLAGQIAAWRKQRTRLRLLAQAEGLAQADVAALTGDHDRMEAEAKATEASAAAAKLKGETGAEQVKQLQYMASQRNILSIVYDRLGAQQQLAALYLKWTKQVRRQHRIVLHLMLQSVASIASIALGTMVVGWLLLLALDRMSTERRQKQTLRTILNLGTQLVGLLLVLLVVFGSPEQMPTILGLATAGLTVVFQDFILAFCGWFVLMGRNGIRVGDWVEIDGVGGEVVELGLFRTWLLETGNWTANGHPTGRRVSFLNGYAIRGKYFNFSTAGQWMWDEIKVSIPADVDASALIEKIRVATVEATAADATMAEAEWKRVTHEEGLPQFSATPAVDMRPAGAGVDIVVRYVTRAGVRLETRNKLFGTVVDLMKGMRESAAVS</sequence>
<dbReference type="GO" id="GO:0016020">
    <property type="term" value="C:membrane"/>
    <property type="evidence" value="ECO:0007669"/>
    <property type="project" value="UniProtKB-SubCell"/>
</dbReference>
<evidence type="ECO:0000313" key="8">
    <source>
        <dbReference type="EMBL" id="SNT41275.1"/>
    </source>
</evidence>
<dbReference type="OrthoDB" id="9809206at2"/>
<keyword evidence="3 6" id="KW-1133">Transmembrane helix</keyword>
<keyword evidence="4 6" id="KW-0472">Membrane</keyword>
<dbReference type="PANTHER" id="PTHR30566:SF5">
    <property type="entry name" value="MECHANOSENSITIVE ION CHANNEL PROTEIN 1, MITOCHONDRIAL-RELATED"/>
    <property type="match status" value="1"/>
</dbReference>
<protein>
    <submittedName>
        <fullName evidence="8">Small-conductance mechanosensitive channel</fullName>
    </submittedName>
</protein>
<organism evidence="8 9">
    <name type="scientific">Granulicella rosea</name>
    <dbReference type="NCBI Taxonomy" id="474952"/>
    <lineage>
        <taxon>Bacteria</taxon>
        <taxon>Pseudomonadati</taxon>
        <taxon>Acidobacteriota</taxon>
        <taxon>Terriglobia</taxon>
        <taxon>Terriglobales</taxon>
        <taxon>Acidobacteriaceae</taxon>
        <taxon>Granulicella</taxon>
    </lineage>
</organism>
<reference evidence="8 9" key="1">
    <citation type="submission" date="2017-06" db="EMBL/GenBank/DDBJ databases">
        <authorList>
            <person name="Kim H.J."/>
            <person name="Triplett B.A."/>
        </authorList>
    </citation>
    <scope>NUCLEOTIDE SEQUENCE [LARGE SCALE GENOMIC DNA]</scope>
    <source>
        <strain evidence="8 9">DSM 18704</strain>
    </source>
</reference>
<dbReference type="SUPFAM" id="SSF50182">
    <property type="entry name" value="Sm-like ribonucleoproteins"/>
    <property type="match status" value="1"/>
</dbReference>
<evidence type="ECO:0000313" key="9">
    <source>
        <dbReference type="Proteomes" id="UP000198356"/>
    </source>
</evidence>
<feature type="domain" description="Mechanosensitive ion channel MscS" evidence="7">
    <location>
        <begin position="419"/>
        <end position="457"/>
    </location>
</feature>
<dbReference type="InterPro" id="IPR023408">
    <property type="entry name" value="MscS_beta-dom_sf"/>
</dbReference>
<evidence type="ECO:0000256" key="1">
    <source>
        <dbReference type="ARBA" id="ARBA00004370"/>
    </source>
</evidence>
<evidence type="ECO:0000259" key="7">
    <source>
        <dbReference type="Pfam" id="PF00924"/>
    </source>
</evidence>
<dbReference type="GO" id="GO:0008381">
    <property type="term" value="F:mechanosensitive monoatomic ion channel activity"/>
    <property type="evidence" value="ECO:0007669"/>
    <property type="project" value="UniProtKB-ARBA"/>
</dbReference>
<dbReference type="InterPro" id="IPR010920">
    <property type="entry name" value="LSM_dom_sf"/>
</dbReference>
<keyword evidence="9" id="KW-1185">Reference proteome</keyword>